<reference evidence="6" key="1">
    <citation type="submission" date="2018-06" db="EMBL/GenBank/DDBJ databases">
        <title>Aestuariibacter litoralis strain KCTC 52945T.</title>
        <authorList>
            <person name="Li X."/>
            <person name="Salam N."/>
            <person name="Li J.-L."/>
            <person name="Chen Y.-M."/>
            <person name="Yang Z.-W."/>
            <person name="Zhang L.-Y."/>
            <person name="Han M.-X."/>
            <person name="Xiao M."/>
            <person name="Li W.-J."/>
        </authorList>
    </citation>
    <scope>NUCLEOTIDE SEQUENCE [LARGE SCALE GENOMIC DNA]</scope>
    <source>
        <strain evidence="6">KCTC 52945</strain>
    </source>
</reference>
<dbReference type="GO" id="GO:0019684">
    <property type="term" value="P:photosynthesis, light reaction"/>
    <property type="evidence" value="ECO:0007669"/>
    <property type="project" value="InterPro"/>
</dbReference>
<feature type="transmembrane region" description="Helical" evidence="2">
    <location>
        <begin position="12"/>
        <end position="30"/>
    </location>
</feature>
<sequence length="259" mass="28662">MSAALTQYVDVAQVVLYAFWAFLAGIIIYLHREDKREGYPLESERSANITVQGWPAVPAPKTYLLADGTTVQAPRAEPHDSRPIKATPIGPWPGAPLEPDGDAMVDGVGPAAYAERQDIPDALFTGEPKLSPLRNNPAWHVEERDPDPRGMPVIGCDGKQGGTVKDVWVDRSEYIMRYLEVEVSDKEGHTRNVLLPTTLARIWGGKRRIEVKSITSKQFIKVPGLRNPDVVTRLEEDKICAFYAGGHLYAIPDRAEPLV</sequence>
<dbReference type="NCBIfam" id="TIGR01150">
    <property type="entry name" value="puhA"/>
    <property type="match status" value="1"/>
</dbReference>
<organism evidence="5 6">
    <name type="scientific">Aestuariivirga litoralis</name>
    <dbReference type="NCBI Taxonomy" id="2650924"/>
    <lineage>
        <taxon>Bacteria</taxon>
        <taxon>Pseudomonadati</taxon>
        <taxon>Pseudomonadota</taxon>
        <taxon>Alphaproteobacteria</taxon>
        <taxon>Hyphomicrobiales</taxon>
        <taxon>Aestuariivirgaceae</taxon>
        <taxon>Aestuariivirga</taxon>
    </lineage>
</organism>
<dbReference type="SUPFAM" id="SSF81490">
    <property type="entry name" value="Photosystem II reaction centre subunit H, transmembrane region"/>
    <property type="match status" value="1"/>
</dbReference>
<evidence type="ECO:0000256" key="2">
    <source>
        <dbReference type="SAM" id="Phobius"/>
    </source>
</evidence>
<accession>A0A2W2BIS1</accession>
<feature type="region of interest" description="Disordered" evidence="1">
    <location>
        <begin position="125"/>
        <end position="157"/>
    </location>
</feature>
<keyword evidence="6" id="KW-1185">Reference proteome</keyword>
<protein>
    <submittedName>
        <fullName evidence="5">Photosynthetic reaction center subunit H</fullName>
    </submittedName>
</protein>
<dbReference type="Gene3D" id="3.90.50.10">
    <property type="entry name" value="Photosynthetic Reaction Center, subunit H, domain 2"/>
    <property type="match status" value="1"/>
</dbReference>
<evidence type="ECO:0000313" key="6">
    <source>
        <dbReference type="Proteomes" id="UP000248795"/>
    </source>
</evidence>
<dbReference type="Pfam" id="PF03967">
    <property type="entry name" value="PRCH"/>
    <property type="match status" value="1"/>
</dbReference>
<dbReference type="Gene3D" id="4.10.540.10">
    <property type="entry name" value="Photosynthetic reaction centre, H subunit, N-terminal domain"/>
    <property type="match status" value="1"/>
</dbReference>
<dbReference type="InterPro" id="IPR011033">
    <property type="entry name" value="PRC_barrel-like_sf"/>
</dbReference>
<feature type="domain" description="PRC-barrel" evidence="4">
    <location>
        <begin position="142"/>
        <end position="216"/>
    </location>
</feature>
<dbReference type="AlphaFoldDB" id="A0A2W2BIS1"/>
<proteinExistence type="predicted"/>
<dbReference type="InterPro" id="IPR015810">
    <property type="entry name" value="Photo_RC_H_N"/>
</dbReference>
<dbReference type="Proteomes" id="UP000248795">
    <property type="component" value="Unassembled WGS sequence"/>
</dbReference>
<dbReference type="InterPro" id="IPR005652">
    <property type="entry name" value="Photo_RC_H"/>
</dbReference>
<dbReference type="SUPFAM" id="SSF50346">
    <property type="entry name" value="PRC-barrel domain"/>
    <property type="match status" value="1"/>
</dbReference>
<dbReference type="InterPro" id="IPR037097">
    <property type="entry name" value="Photo_RC_H_N_sf"/>
</dbReference>
<feature type="domain" description="Photosynthetic reaction centre H subunit N-terminal" evidence="3">
    <location>
        <begin position="4"/>
        <end position="134"/>
    </location>
</feature>
<comment type="caution">
    <text evidence="5">The sequence shown here is derived from an EMBL/GenBank/DDBJ whole genome shotgun (WGS) entry which is preliminary data.</text>
</comment>
<name>A0A2W2BIS1_9HYPH</name>
<keyword evidence="2" id="KW-1133">Transmembrane helix</keyword>
<keyword evidence="2" id="KW-0812">Transmembrane</keyword>
<evidence type="ECO:0000259" key="3">
    <source>
        <dbReference type="Pfam" id="PF03967"/>
    </source>
</evidence>
<evidence type="ECO:0000313" key="5">
    <source>
        <dbReference type="EMBL" id="PZF76079.1"/>
    </source>
</evidence>
<dbReference type="InterPro" id="IPR014747">
    <property type="entry name" value="Bac_photo_RC_H_C"/>
</dbReference>
<evidence type="ECO:0000259" key="4">
    <source>
        <dbReference type="Pfam" id="PF05239"/>
    </source>
</evidence>
<gene>
    <name evidence="5" type="primary">puhA</name>
    <name evidence="5" type="ORF">DK847_15710</name>
</gene>
<dbReference type="InterPro" id="IPR027275">
    <property type="entry name" value="PRC-brl_dom"/>
</dbReference>
<evidence type="ECO:0000256" key="1">
    <source>
        <dbReference type="SAM" id="MobiDB-lite"/>
    </source>
</evidence>
<dbReference type="RefSeq" id="WP_111199464.1">
    <property type="nucleotide sequence ID" value="NZ_QKVK01000007.1"/>
</dbReference>
<keyword evidence="2" id="KW-0472">Membrane</keyword>
<dbReference type="EMBL" id="QKVK01000007">
    <property type="protein sequence ID" value="PZF76079.1"/>
    <property type="molecule type" value="Genomic_DNA"/>
</dbReference>
<dbReference type="GO" id="GO:0030077">
    <property type="term" value="C:plasma membrane light-harvesting complex"/>
    <property type="evidence" value="ECO:0007669"/>
    <property type="project" value="InterPro"/>
</dbReference>
<dbReference type="Pfam" id="PF05239">
    <property type="entry name" value="PRC"/>
    <property type="match status" value="1"/>
</dbReference>